<proteinExistence type="inferred from homology"/>
<keyword evidence="15" id="KW-1185">Reference proteome</keyword>
<dbReference type="Proteomes" id="UP000018680">
    <property type="component" value="Chromosome"/>
</dbReference>
<comment type="function">
    <text evidence="12 13">Required for formation of the rod structure in the basal body of the flagellar apparatus. Together with FliI and FliH, may constitute the export apparatus of flagellin.</text>
</comment>
<accession>V5WG59</accession>
<dbReference type="GO" id="GO:0044780">
    <property type="term" value="P:bacterial-type flagellum assembly"/>
    <property type="evidence" value="ECO:0007669"/>
    <property type="project" value="InterPro"/>
</dbReference>
<evidence type="ECO:0000256" key="1">
    <source>
        <dbReference type="ARBA" id="ARBA00004651"/>
    </source>
</evidence>
<comment type="similarity">
    <text evidence="2 13">Belongs to the type III secretion exporter family.</text>
</comment>
<dbReference type="NCBIfam" id="TIGR00328">
    <property type="entry name" value="flhB"/>
    <property type="match status" value="1"/>
</dbReference>
<gene>
    <name evidence="13" type="primary">flhB</name>
    <name evidence="14" type="ORF">L21SP2_1199</name>
</gene>
<keyword evidence="10 13" id="KW-0472">Membrane</keyword>
<dbReference type="InterPro" id="IPR006135">
    <property type="entry name" value="T3SS_substrate_exporter"/>
</dbReference>
<dbReference type="SUPFAM" id="SSF160544">
    <property type="entry name" value="EscU C-terminal domain-like"/>
    <property type="match status" value="1"/>
</dbReference>
<dbReference type="Gene3D" id="3.40.1690.10">
    <property type="entry name" value="secretion proteins EscU"/>
    <property type="match status" value="1"/>
</dbReference>
<sequence length="388" mass="44486">MIDHQRVDMIRFTNLPDFQNRPVFERMTLQWFAAEDEGRTEEPTEQKIRKAREDGKVAKSQDVSSTIVLLGSIAVLAFFGRGMFNTMQDMVKYYLGFVANPPVEGSGVLFRAFFSFFLRLTLPVAITAFVMAILGNLIQVGFLFTTKPLKPDFKKIAPNFPKYFKRTLLSTEALFNLSKSIVKVVIVVSISFFNVFIRLEEITGLVRRPFMEGVFLVADIAFLIILEAAIVMLIFSLIDYWFQRKQHRESLKMTKQEVKEERKNFEGDPQVKARLKERMREILQSNMMRKVPEADVVVTNPTHFAVALEYQKESMNAPMVTAKGQDHIAQRMKAIAAEHQVPVMENKPLARALYADVEIGDQIPAQHYQAVAELLKMVYRMNNQKEAG</sequence>
<protein>
    <recommendedName>
        <fullName evidence="3 13">Flagellar biosynthetic protein FlhB</fullName>
    </recommendedName>
</protein>
<evidence type="ECO:0000256" key="13">
    <source>
        <dbReference type="RuleBase" id="RU364091"/>
    </source>
</evidence>
<feature type="transmembrane region" description="Helical" evidence="13">
    <location>
        <begin position="217"/>
        <end position="242"/>
    </location>
</feature>
<dbReference type="HOGENOM" id="CLU_041013_1_2_12"/>
<evidence type="ECO:0000256" key="4">
    <source>
        <dbReference type="ARBA" id="ARBA00022448"/>
    </source>
</evidence>
<evidence type="ECO:0000313" key="15">
    <source>
        <dbReference type="Proteomes" id="UP000018680"/>
    </source>
</evidence>
<feature type="transmembrane region" description="Helical" evidence="13">
    <location>
        <begin position="120"/>
        <end position="145"/>
    </location>
</feature>
<evidence type="ECO:0000313" key="14">
    <source>
        <dbReference type="EMBL" id="AHC14600.1"/>
    </source>
</evidence>
<evidence type="ECO:0000256" key="11">
    <source>
        <dbReference type="ARBA" id="ARBA00023225"/>
    </source>
</evidence>
<keyword evidence="14" id="KW-0282">Flagellum</keyword>
<evidence type="ECO:0000256" key="7">
    <source>
        <dbReference type="ARBA" id="ARBA00022795"/>
    </source>
</evidence>
<dbReference type="PANTHER" id="PTHR30531:SF12">
    <property type="entry name" value="FLAGELLAR BIOSYNTHETIC PROTEIN FLHB"/>
    <property type="match status" value="1"/>
</dbReference>
<keyword evidence="7 13" id="KW-1005">Bacterial flagellum biogenesis</keyword>
<evidence type="ECO:0000256" key="12">
    <source>
        <dbReference type="ARBA" id="ARBA00025078"/>
    </source>
</evidence>
<evidence type="ECO:0000256" key="2">
    <source>
        <dbReference type="ARBA" id="ARBA00010690"/>
    </source>
</evidence>
<evidence type="ECO:0000256" key="10">
    <source>
        <dbReference type="ARBA" id="ARBA00023136"/>
    </source>
</evidence>
<dbReference type="AlphaFoldDB" id="V5WG59"/>
<evidence type="ECO:0000256" key="6">
    <source>
        <dbReference type="ARBA" id="ARBA00022692"/>
    </source>
</evidence>
<organism evidence="14 15">
    <name type="scientific">Salinispira pacifica</name>
    <dbReference type="NCBI Taxonomy" id="1307761"/>
    <lineage>
        <taxon>Bacteria</taxon>
        <taxon>Pseudomonadati</taxon>
        <taxon>Spirochaetota</taxon>
        <taxon>Spirochaetia</taxon>
        <taxon>Spirochaetales</taxon>
        <taxon>Spirochaetaceae</taxon>
        <taxon>Salinispira</taxon>
    </lineage>
</organism>
<feature type="transmembrane region" description="Helical" evidence="13">
    <location>
        <begin position="180"/>
        <end position="197"/>
    </location>
</feature>
<dbReference type="GO" id="GO:0009306">
    <property type="term" value="P:protein secretion"/>
    <property type="evidence" value="ECO:0007669"/>
    <property type="project" value="InterPro"/>
</dbReference>
<evidence type="ECO:0000256" key="9">
    <source>
        <dbReference type="ARBA" id="ARBA00022989"/>
    </source>
</evidence>
<dbReference type="RefSeq" id="WP_024267524.1">
    <property type="nucleotide sequence ID" value="NC_023035.1"/>
</dbReference>
<reference evidence="14 15" key="1">
    <citation type="journal article" date="2015" name="Stand. Genomic Sci.">
        <title>Complete genome sequence and description of Salinispira pacifica gen. nov., sp. nov., a novel spirochaete isolated form a hypersaline microbial mat.</title>
        <authorList>
            <person name="Ben Hania W."/>
            <person name="Joseph M."/>
            <person name="Schumann P."/>
            <person name="Bunk B."/>
            <person name="Fiebig A."/>
            <person name="Sproer C."/>
            <person name="Klenk H.P."/>
            <person name="Fardeau M.L."/>
            <person name="Spring S."/>
        </authorList>
    </citation>
    <scope>NUCLEOTIDE SEQUENCE [LARGE SCALE GENOMIC DNA]</scope>
    <source>
        <strain evidence="14 15">L21-RPul-D2</strain>
    </source>
</reference>
<name>V5WG59_9SPIO</name>
<dbReference type="GO" id="GO:0005886">
    <property type="term" value="C:plasma membrane"/>
    <property type="evidence" value="ECO:0007669"/>
    <property type="project" value="UniProtKB-SubCell"/>
</dbReference>
<keyword evidence="8 13" id="KW-0653">Protein transport</keyword>
<dbReference type="Gene3D" id="6.10.250.2080">
    <property type="match status" value="1"/>
</dbReference>
<keyword evidence="5 13" id="KW-1003">Cell membrane</keyword>
<keyword evidence="6 13" id="KW-0812">Transmembrane</keyword>
<dbReference type="InterPro" id="IPR029025">
    <property type="entry name" value="T3SS_substrate_exporter_C"/>
</dbReference>
<dbReference type="PATRIC" id="fig|1307761.3.peg.1193"/>
<dbReference type="PRINTS" id="PR00950">
    <property type="entry name" value="TYPE3IMSPROT"/>
</dbReference>
<keyword evidence="14" id="KW-0969">Cilium</keyword>
<dbReference type="MEROPS" id="N06.A01"/>
<keyword evidence="11 13" id="KW-1006">Bacterial flagellum protein export</keyword>
<comment type="subcellular location">
    <subcellularLocation>
        <location evidence="1">Cell membrane</location>
        <topology evidence="1">Multi-pass membrane protein</topology>
    </subcellularLocation>
</comment>
<keyword evidence="4 13" id="KW-0813">Transport</keyword>
<dbReference type="PANTHER" id="PTHR30531">
    <property type="entry name" value="FLAGELLAR BIOSYNTHETIC PROTEIN FLHB"/>
    <property type="match status" value="1"/>
</dbReference>
<dbReference type="Pfam" id="PF01312">
    <property type="entry name" value="Bac_export_2"/>
    <property type="match status" value="1"/>
</dbReference>
<dbReference type="eggNOG" id="COG1377">
    <property type="taxonomic scope" value="Bacteria"/>
</dbReference>
<evidence type="ECO:0000256" key="5">
    <source>
        <dbReference type="ARBA" id="ARBA00022475"/>
    </source>
</evidence>
<keyword evidence="14" id="KW-0966">Cell projection</keyword>
<evidence type="ECO:0000256" key="3">
    <source>
        <dbReference type="ARBA" id="ARBA00021622"/>
    </source>
</evidence>
<dbReference type="KEGG" id="slr:L21SP2_1199"/>
<dbReference type="FunFam" id="3.40.1690.10:FF:000001">
    <property type="entry name" value="Flagellar biosynthetic protein FlhB"/>
    <property type="match status" value="1"/>
</dbReference>
<feature type="transmembrane region" description="Helical" evidence="13">
    <location>
        <begin position="63"/>
        <end position="81"/>
    </location>
</feature>
<keyword evidence="9 13" id="KW-1133">Transmembrane helix</keyword>
<evidence type="ECO:0000256" key="8">
    <source>
        <dbReference type="ARBA" id="ARBA00022927"/>
    </source>
</evidence>
<dbReference type="InterPro" id="IPR006136">
    <property type="entry name" value="FlhB"/>
</dbReference>
<dbReference type="EMBL" id="CP006939">
    <property type="protein sequence ID" value="AHC14600.1"/>
    <property type="molecule type" value="Genomic_DNA"/>
</dbReference>
<dbReference type="STRING" id="1307761.L21SP2_1199"/>